<reference evidence="1" key="1">
    <citation type="journal article" date="2015" name="Nature">
        <title>Complex archaea that bridge the gap between prokaryotes and eukaryotes.</title>
        <authorList>
            <person name="Spang A."/>
            <person name="Saw J.H."/>
            <person name="Jorgensen S.L."/>
            <person name="Zaremba-Niedzwiedzka K."/>
            <person name="Martijn J."/>
            <person name="Lind A.E."/>
            <person name="van Eijk R."/>
            <person name="Schleper C."/>
            <person name="Guy L."/>
            <person name="Ettema T.J."/>
        </authorList>
    </citation>
    <scope>NUCLEOTIDE SEQUENCE</scope>
</reference>
<evidence type="ECO:0000313" key="1">
    <source>
        <dbReference type="EMBL" id="KKM18600.1"/>
    </source>
</evidence>
<protein>
    <submittedName>
        <fullName evidence="1">Uncharacterized protein</fullName>
    </submittedName>
</protein>
<proteinExistence type="predicted"/>
<sequence>MLQDKTNKILSSKKDRGFLSDKGSSCFEWMVEHEKCTYKNDGEPKTSDWWEVYLTFSDGVRTVHLFDTACEASIKDNLKSAKTVRKSMDDFIQALEEAAKNQ</sequence>
<comment type="caution">
    <text evidence="1">The sequence shown here is derived from an EMBL/GenBank/DDBJ whole genome shotgun (WGS) entry which is preliminary data.</text>
</comment>
<dbReference type="AlphaFoldDB" id="A0A0F9KT78"/>
<accession>A0A0F9KT78</accession>
<organism evidence="1">
    <name type="scientific">marine sediment metagenome</name>
    <dbReference type="NCBI Taxonomy" id="412755"/>
    <lineage>
        <taxon>unclassified sequences</taxon>
        <taxon>metagenomes</taxon>
        <taxon>ecological metagenomes</taxon>
    </lineage>
</organism>
<name>A0A0F9KT78_9ZZZZ</name>
<gene>
    <name evidence="1" type="ORF">LCGC14_1664050</name>
</gene>
<dbReference type="EMBL" id="LAZR01014186">
    <property type="protein sequence ID" value="KKM18600.1"/>
    <property type="molecule type" value="Genomic_DNA"/>
</dbReference>